<protein>
    <submittedName>
        <fullName evidence="2">Uncharacterized protein</fullName>
    </submittedName>
</protein>
<keyword evidence="3" id="KW-1185">Reference proteome</keyword>
<dbReference type="OMA" id="MFIEGND"/>
<accession>H2YXP4</accession>
<reference evidence="2" key="2">
    <citation type="submission" date="2025-08" db="UniProtKB">
        <authorList>
            <consortium name="Ensembl"/>
        </authorList>
    </citation>
    <scope>IDENTIFICATION</scope>
</reference>
<dbReference type="eggNOG" id="ENOG502QPUP">
    <property type="taxonomic scope" value="Eukaryota"/>
</dbReference>
<reference evidence="3" key="1">
    <citation type="submission" date="2003-08" db="EMBL/GenBank/DDBJ databases">
        <authorList>
            <person name="Birren B."/>
            <person name="Nusbaum C."/>
            <person name="Abebe A."/>
            <person name="Abouelleil A."/>
            <person name="Adekoya E."/>
            <person name="Ait-zahra M."/>
            <person name="Allen N."/>
            <person name="Allen T."/>
            <person name="An P."/>
            <person name="Anderson M."/>
            <person name="Anderson S."/>
            <person name="Arachchi H."/>
            <person name="Armbruster J."/>
            <person name="Bachantsang P."/>
            <person name="Baldwin J."/>
            <person name="Barry A."/>
            <person name="Bayul T."/>
            <person name="Blitshsteyn B."/>
            <person name="Bloom T."/>
            <person name="Blye J."/>
            <person name="Boguslavskiy L."/>
            <person name="Borowsky M."/>
            <person name="Boukhgalter B."/>
            <person name="Brunache A."/>
            <person name="Butler J."/>
            <person name="Calixte N."/>
            <person name="Calvo S."/>
            <person name="Camarata J."/>
            <person name="Campo K."/>
            <person name="Chang J."/>
            <person name="Cheshatsang Y."/>
            <person name="Citroen M."/>
            <person name="Collymore A."/>
            <person name="Considine T."/>
            <person name="Cook A."/>
            <person name="Cooke P."/>
            <person name="Corum B."/>
            <person name="Cuomo C."/>
            <person name="David R."/>
            <person name="Dawoe T."/>
            <person name="Degray S."/>
            <person name="Dodge S."/>
            <person name="Dooley K."/>
            <person name="Dorje P."/>
            <person name="Dorjee K."/>
            <person name="Dorris L."/>
            <person name="Duffey N."/>
            <person name="Dupes A."/>
            <person name="Elkins T."/>
            <person name="Engels R."/>
            <person name="Erickson J."/>
            <person name="Farina A."/>
            <person name="Faro S."/>
            <person name="Ferreira P."/>
            <person name="Fischer H."/>
            <person name="Fitzgerald M."/>
            <person name="Foley K."/>
            <person name="Gage D."/>
            <person name="Galagan J."/>
            <person name="Gearin G."/>
            <person name="Gnerre S."/>
            <person name="Gnirke A."/>
            <person name="Goyette A."/>
            <person name="Graham J."/>
            <person name="Grandbois E."/>
            <person name="Gyaltsen K."/>
            <person name="Hafez N."/>
            <person name="Hagopian D."/>
            <person name="Hagos B."/>
            <person name="Hall J."/>
            <person name="Hatcher B."/>
            <person name="Heller A."/>
            <person name="Higgins H."/>
            <person name="Honan T."/>
            <person name="Horn A."/>
            <person name="Houde N."/>
            <person name="Hughes L."/>
            <person name="Hulme W."/>
            <person name="Husby E."/>
            <person name="Iliev I."/>
            <person name="Jaffe D."/>
            <person name="Jones C."/>
            <person name="Kamal M."/>
            <person name="Kamat A."/>
            <person name="Kamvysselis M."/>
            <person name="Karlsson E."/>
            <person name="Kells C."/>
            <person name="Kieu A."/>
            <person name="Kisner P."/>
            <person name="Kodira C."/>
            <person name="Kulbokas E."/>
            <person name="Labutti K."/>
            <person name="Lama D."/>
            <person name="Landers T."/>
            <person name="Leger J."/>
            <person name="Levine S."/>
            <person name="Lewis D."/>
            <person name="Lewis T."/>
            <person name="Lindblad-toh K."/>
            <person name="Liu X."/>
            <person name="Lokyitsang T."/>
            <person name="Lokyitsang Y."/>
            <person name="Lucien O."/>
            <person name="Lui A."/>
            <person name="Ma L.J."/>
            <person name="Mabbitt R."/>
            <person name="Macdonald J."/>
            <person name="Maclean C."/>
            <person name="Major J."/>
            <person name="Manning J."/>
            <person name="Marabella R."/>
            <person name="Maru K."/>
            <person name="Matthews C."/>
            <person name="Mauceli E."/>
            <person name="Mccarthy M."/>
            <person name="Mcdonough S."/>
            <person name="Mcghee T."/>
            <person name="Meldrim J."/>
            <person name="Meneus L."/>
            <person name="Mesirov J."/>
            <person name="Mihalev A."/>
            <person name="Mihova T."/>
            <person name="Mikkelsen T."/>
            <person name="Mlenga V."/>
            <person name="Moru K."/>
            <person name="Mozes J."/>
            <person name="Mulrain L."/>
            <person name="Munson G."/>
            <person name="Naylor J."/>
            <person name="Newes C."/>
            <person name="Nguyen C."/>
            <person name="Nguyen N."/>
            <person name="Nguyen T."/>
            <person name="Nicol R."/>
            <person name="Nielsen C."/>
            <person name="Nizzari M."/>
            <person name="Norbu C."/>
            <person name="Norbu N."/>
            <person name="O'donnell P."/>
            <person name="Okoawo O."/>
            <person name="O'leary S."/>
            <person name="Omotosho B."/>
            <person name="O'neill K."/>
            <person name="Osman S."/>
            <person name="Parker S."/>
            <person name="Perrin D."/>
            <person name="Phunkhang P."/>
            <person name="Piqani B."/>
            <person name="Purcell S."/>
            <person name="Rachupka T."/>
            <person name="Ramasamy U."/>
            <person name="Rameau R."/>
            <person name="Ray V."/>
            <person name="Raymond C."/>
            <person name="Retta R."/>
            <person name="Richardson S."/>
            <person name="Rise C."/>
            <person name="Rodriguez J."/>
            <person name="Rogers J."/>
            <person name="Rogov P."/>
            <person name="Rutman M."/>
            <person name="Schupbach R."/>
            <person name="Seaman C."/>
            <person name="Settipalli S."/>
            <person name="Sharpe T."/>
            <person name="Sheridan J."/>
            <person name="Sherpa N."/>
            <person name="Shi J."/>
            <person name="Smirnov S."/>
            <person name="Smith C."/>
            <person name="Sougnez C."/>
            <person name="Spencer B."/>
            <person name="Stalker J."/>
            <person name="Stange-thomann N."/>
            <person name="Stavropoulos S."/>
            <person name="Stetson K."/>
            <person name="Stone C."/>
            <person name="Stone S."/>
            <person name="Stubbs M."/>
            <person name="Talamas J."/>
            <person name="Tchuinga P."/>
            <person name="Tenzing P."/>
            <person name="Tesfaye S."/>
            <person name="Theodore J."/>
            <person name="Thoulutsang Y."/>
            <person name="Topham K."/>
            <person name="Towey S."/>
            <person name="Tsamla T."/>
            <person name="Tsomo N."/>
            <person name="Vallee D."/>
            <person name="Vassiliev H."/>
            <person name="Venkataraman V."/>
            <person name="Vinson J."/>
            <person name="Vo A."/>
            <person name="Wade C."/>
            <person name="Wang S."/>
            <person name="Wangchuk T."/>
            <person name="Wangdi T."/>
            <person name="Whittaker C."/>
            <person name="Wilkinson J."/>
            <person name="Wu Y."/>
            <person name="Wyman D."/>
            <person name="Yadav S."/>
            <person name="Yang S."/>
            <person name="Yang X."/>
            <person name="Yeager S."/>
            <person name="Yee E."/>
            <person name="Young G."/>
            <person name="Zainoun J."/>
            <person name="Zembeck L."/>
            <person name="Zimmer A."/>
            <person name="Zody M."/>
            <person name="Lander E."/>
        </authorList>
    </citation>
    <scope>NUCLEOTIDE SEQUENCE [LARGE SCALE GENOMIC DNA]</scope>
</reference>
<proteinExistence type="predicted"/>
<evidence type="ECO:0000256" key="1">
    <source>
        <dbReference type="SAM" id="MobiDB-lite"/>
    </source>
</evidence>
<dbReference type="HOGENOM" id="CLU_1758164_0_0_1"/>
<dbReference type="AlphaFoldDB" id="H2YXP4"/>
<feature type="compositionally biased region" description="Polar residues" evidence="1">
    <location>
        <begin position="16"/>
        <end position="25"/>
    </location>
</feature>
<dbReference type="GeneTree" id="ENSGT00900000141054"/>
<organism evidence="2 3">
    <name type="scientific">Ciona savignyi</name>
    <name type="common">Pacific transparent sea squirt</name>
    <dbReference type="NCBI Taxonomy" id="51511"/>
    <lineage>
        <taxon>Eukaryota</taxon>
        <taxon>Metazoa</taxon>
        <taxon>Chordata</taxon>
        <taxon>Tunicata</taxon>
        <taxon>Ascidiacea</taxon>
        <taxon>Phlebobranchia</taxon>
        <taxon>Cionidae</taxon>
        <taxon>Ciona</taxon>
    </lineage>
</organism>
<dbReference type="InParanoid" id="H2YXP4"/>
<evidence type="ECO:0000313" key="2">
    <source>
        <dbReference type="Ensembl" id="ENSCSAVP00000010105.1"/>
    </source>
</evidence>
<name>H2YXP4_CIOSA</name>
<dbReference type="Proteomes" id="UP000007875">
    <property type="component" value="Unassembled WGS sequence"/>
</dbReference>
<evidence type="ECO:0000313" key="3">
    <source>
        <dbReference type="Proteomes" id="UP000007875"/>
    </source>
</evidence>
<feature type="region of interest" description="Disordered" evidence="1">
    <location>
        <begin position="1"/>
        <end position="28"/>
    </location>
</feature>
<dbReference type="PANTHER" id="PTHR22538">
    <property type="entry name" value="CILIA- AND FLAGELLA-ASSOCIATED PROTEIN 74"/>
    <property type="match status" value="1"/>
</dbReference>
<dbReference type="Ensembl" id="ENSCSAVT00000010227.1">
    <property type="protein sequence ID" value="ENSCSAVP00000010105.1"/>
    <property type="gene ID" value="ENSCSAVG00000005957.1"/>
</dbReference>
<sequence>MMFVEGNDPLDVPVESLTSDGTSGDANGEAIVPTKNILLSFTSHVSDEGFSPAERTLDIGCLRSNAFAARKNGEWLVDNLQTAHSKGFAIEPLKSTVDVDSSKPLVFTWTPPENHDPNVPVMTSVLLTLKGDVTLNFNVILSGLVSFN</sequence>
<dbReference type="STRING" id="51511.ENSCSAVP00000010105"/>
<dbReference type="PANTHER" id="PTHR22538:SF0">
    <property type="entry name" value="CILIA- AND FLAGELLA-ASSOCIATED PROTEIN 74"/>
    <property type="match status" value="1"/>
</dbReference>
<reference evidence="2" key="3">
    <citation type="submission" date="2025-09" db="UniProtKB">
        <authorList>
            <consortium name="Ensembl"/>
        </authorList>
    </citation>
    <scope>IDENTIFICATION</scope>
</reference>